<evidence type="ECO:0000313" key="2">
    <source>
        <dbReference type="EMBL" id="RGM34927.1"/>
    </source>
</evidence>
<dbReference type="EMBL" id="QSTF01000060">
    <property type="protein sequence ID" value="RGM34927.1"/>
    <property type="molecule type" value="Genomic_DNA"/>
</dbReference>
<proteinExistence type="predicted"/>
<reference evidence="2 3" key="1">
    <citation type="submission" date="2018-08" db="EMBL/GenBank/DDBJ databases">
        <title>A genome reference for cultivated species of the human gut microbiota.</title>
        <authorList>
            <person name="Zou Y."/>
            <person name="Xue W."/>
            <person name="Luo G."/>
        </authorList>
    </citation>
    <scope>NUCLEOTIDE SEQUENCE [LARGE SCALE GENOMIC DNA]</scope>
    <source>
        <strain evidence="2 3">OM08-14</strain>
    </source>
</reference>
<dbReference type="AlphaFoldDB" id="A0A3E4VY85"/>
<dbReference type="InterPro" id="IPR021958">
    <property type="entry name" value="DUF3575"/>
</dbReference>
<dbReference type="Pfam" id="PF12099">
    <property type="entry name" value="DUF3575"/>
    <property type="match status" value="1"/>
</dbReference>
<protein>
    <submittedName>
        <fullName evidence="2">DUF3575 domain-containing protein</fullName>
    </submittedName>
</protein>
<keyword evidence="1" id="KW-0732">Signal</keyword>
<sequence length="181" mass="20633">MKKKKNLLLALLCCAGVTVSAQSYSLRTNVLGLATTNLNVEASMTLSRKWSFHLPVQYNPFKFSENRQFRNFYVAPGVRYWLLQSYIGGFVGVYGTAGTYSVGNLFGSKYRYEGESYGVSISIGRAYQLSKSWNFEWEIGAGALWMDYDKYLCKRCGDLVSRKHEWAFLPTRAALNIVYLF</sequence>
<feature type="signal peptide" evidence="1">
    <location>
        <begin position="1"/>
        <end position="21"/>
    </location>
</feature>
<dbReference type="RefSeq" id="WP_117748515.1">
    <property type="nucleotide sequence ID" value="NZ_DBFNHJ010000011.1"/>
</dbReference>
<evidence type="ECO:0000256" key="1">
    <source>
        <dbReference type="SAM" id="SignalP"/>
    </source>
</evidence>
<feature type="chain" id="PRO_5017678086" evidence="1">
    <location>
        <begin position="22"/>
        <end position="181"/>
    </location>
</feature>
<gene>
    <name evidence="2" type="ORF">DXC17_15655</name>
</gene>
<evidence type="ECO:0000313" key="3">
    <source>
        <dbReference type="Proteomes" id="UP000260780"/>
    </source>
</evidence>
<organism evidence="2 3">
    <name type="scientific">Phocaeicola plebeius</name>
    <dbReference type="NCBI Taxonomy" id="310297"/>
    <lineage>
        <taxon>Bacteria</taxon>
        <taxon>Pseudomonadati</taxon>
        <taxon>Bacteroidota</taxon>
        <taxon>Bacteroidia</taxon>
        <taxon>Bacteroidales</taxon>
        <taxon>Bacteroidaceae</taxon>
        <taxon>Phocaeicola</taxon>
    </lineage>
</organism>
<name>A0A3E4VY85_9BACT</name>
<comment type="caution">
    <text evidence="2">The sequence shown here is derived from an EMBL/GenBank/DDBJ whole genome shotgun (WGS) entry which is preliminary data.</text>
</comment>
<dbReference type="Proteomes" id="UP000260780">
    <property type="component" value="Unassembled WGS sequence"/>
</dbReference>
<accession>A0A3E4VY85</accession>